<dbReference type="Proteomes" id="UP000887116">
    <property type="component" value="Unassembled WGS sequence"/>
</dbReference>
<evidence type="ECO:0000313" key="3">
    <source>
        <dbReference type="EMBL" id="GFR22307.1"/>
    </source>
</evidence>
<comment type="caution">
    <text evidence="3">The sequence shown here is derived from an EMBL/GenBank/DDBJ whole genome shotgun (WGS) entry which is preliminary data.</text>
</comment>
<evidence type="ECO:0000313" key="2">
    <source>
        <dbReference type="EMBL" id="GFR14811.1"/>
    </source>
</evidence>
<evidence type="ECO:0000313" key="4">
    <source>
        <dbReference type="Proteomes" id="UP000887116"/>
    </source>
</evidence>
<dbReference type="EMBL" id="BMAO01008288">
    <property type="protein sequence ID" value="GFR22307.1"/>
    <property type="molecule type" value="Genomic_DNA"/>
</dbReference>
<keyword evidence="4" id="KW-1185">Reference proteome</keyword>
<sequence>MFHFRQTPSLHPAKTVSSKRLRNRTEESTILQCIKGLESEEIILAREIIPEIDHFPVPGNLGFVGITGSFKKGQRDAIHPAAIKKTNPARSNCDYLLAAAYFTSPFH</sequence>
<reference evidence="3" key="1">
    <citation type="submission" date="2020-07" db="EMBL/GenBank/DDBJ databases">
        <title>Multicomponent nature underlies the extraordinary mechanical properties of spider dragline silk.</title>
        <authorList>
            <person name="Kono N."/>
            <person name="Nakamura H."/>
            <person name="Mori M."/>
            <person name="Yoshida Y."/>
            <person name="Ohtoshi R."/>
            <person name="Malay A.D."/>
            <person name="Moran D.A.P."/>
            <person name="Tomita M."/>
            <person name="Numata K."/>
            <person name="Arakawa K."/>
        </authorList>
    </citation>
    <scope>NUCLEOTIDE SEQUENCE</scope>
</reference>
<accession>A0A8X6HEK7</accession>
<proteinExistence type="predicted"/>
<gene>
    <name evidence="3" type="ORF">TNCT_394861</name>
    <name evidence="2" type="ORF">TNCT_481171</name>
</gene>
<name>A0A8X6HEK7_TRICU</name>
<dbReference type="AlphaFoldDB" id="A0A8X6HEK7"/>
<protein>
    <submittedName>
        <fullName evidence="3">Uncharacterized protein</fullName>
    </submittedName>
</protein>
<organism evidence="3 4">
    <name type="scientific">Trichonephila clavata</name>
    <name type="common">Joro spider</name>
    <name type="synonym">Nephila clavata</name>
    <dbReference type="NCBI Taxonomy" id="2740835"/>
    <lineage>
        <taxon>Eukaryota</taxon>
        <taxon>Metazoa</taxon>
        <taxon>Ecdysozoa</taxon>
        <taxon>Arthropoda</taxon>
        <taxon>Chelicerata</taxon>
        <taxon>Arachnida</taxon>
        <taxon>Araneae</taxon>
        <taxon>Araneomorphae</taxon>
        <taxon>Entelegynae</taxon>
        <taxon>Araneoidea</taxon>
        <taxon>Nephilidae</taxon>
        <taxon>Trichonephila</taxon>
    </lineage>
</organism>
<dbReference type="EMBL" id="BMAO01007262">
    <property type="protein sequence ID" value="GFR14811.1"/>
    <property type="molecule type" value="Genomic_DNA"/>
</dbReference>
<feature type="region of interest" description="Disordered" evidence="1">
    <location>
        <begin position="1"/>
        <end position="23"/>
    </location>
</feature>
<evidence type="ECO:0000256" key="1">
    <source>
        <dbReference type="SAM" id="MobiDB-lite"/>
    </source>
</evidence>